<dbReference type="FunFam" id="2.60.40.10:FF:001687">
    <property type="entry name" value="Neuroglian, isoform E"/>
    <property type="match status" value="1"/>
</dbReference>
<evidence type="ECO:0000256" key="5">
    <source>
        <dbReference type="ARBA" id="ARBA00022989"/>
    </source>
</evidence>
<feature type="transmembrane region" description="Helical" evidence="9">
    <location>
        <begin position="1287"/>
        <end position="1311"/>
    </location>
</feature>
<dbReference type="Pfam" id="PF07679">
    <property type="entry name" value="I-set"/>
    <property type="match status" value="3"/>
</dbReference>
<dbReference type="InterPro" id="IPR013783">
    <property type="entry name" value="Ig-like_fold"/>
</dbReference>
<dbReference type="InterPro" id="IPR013098">
    <property type="entry name" value="Ig_I-set"/>
</dbReference>
<protein>
    <submittedName>
        <fullName evidence="12">Protein CBR-SAX-7</fullName>
    </submittedName>
</protein>
<dbReference type="SUPFAM" id="SSF49265">
    <property type="entry name" value="Fibronectin type III"/>
    <property type="match status" value="5"/>
</dbReference>
<dbReference type="FunCoup" id="H8WH61">
    <property type="interactions" value="796"/>
</dbReference>
<dbReference type="InterPro" id="IPR003598">
    <property type="entry name" value="Ig_sub2"/>
</dbReference>
<name>H8WH61_CAEBR</name>
<dbReference type="GO" id="GO:0030424">
    <property type="term" value="C:axon"/>
    <property type="evidence" value="ECO:0000318"/>
    <property type="project" value="GO_Central"/>
</dbReference>
<dbReference type="PROSITE" id="PS50853">
    <property type="entry name" value="FN3"/>
    <property type="match status" value="4"/>
</dbReference>
<dbReference type="FunFam" id="2.60.40.10:FF:000028">
    <property type="entry name" value="Neuronal cell adhesion molecule"/>
    <property type="match status" value="1"/>
</dbReference>
<gene>
    <name evidence="12" type="primary">Cbr-sax-7</name>
    <name evidence="12" type="ORF">CBG_01538</name>
</gene>
<keyword evidence="2 9" id="KW-0812">Transmembrane</keyword>
<keyword evidence="5 9" id="KW-1133">Transmembrane helix</keyword>
<dbReference type="STRING" id="6238.H8WH61"/>
<dbReference type="EMBL" id="HE600976">
    <property type="protein sequence ID" value="CCG58553.1"/>
    <property type="status" value="JOINED"/>
    <property type="molecule type" value="Genomic_DNA"/>
</dbReference>
<keyword evidence="4" id="KW-0130">Cell adhesion</keyword>
<dbReference type="PANTHER" id="PTHR44170:SF35">
    <property type="entry name" value="NEUROGLIAN"/>
    <property type="match status" value="1"/>
</dbReference>
<dbReference type="PROSITE" id="PS50835">
    <property type="entry name" value="IG_LIKE"/>
    <property type="match status" value="6"/>
</dbReference>
<dbReference type="GO" id="GO:0098609">
    <property type="term" value="P:cell-cell adhesion"/>
    <property type="evidence" value="ECO:0000318"/>
    <property type="project" value="GO_Central"/>
</dbReference>
<proteinExistence type="predicted"/>
<feature type="domain" description="Ig-like" evidence="10">
    <location>
        <begin position="59"/>
        <end position="167"/>
    </location>
</feature>
<feature type="domain" description="Fibronectin type-III" evidence="11">
    <location>
        <begin position="1068"/>
        <end position="1171"/>
    </location>
</feature>
<dbReference type="SUPFAM" id="SSF48726">
    <property type="entry name" value="Immunoglobulin"/>
    <property type="match status" value="6"/>
</dbReference>
<keyword evidence="6 9" id="KW-0472">Membrane</keyword>
<dbReference type="InterPro" id="IPR036179">
    <property type="entry name" value="Ig-like_dom_sf"/>
</dbReference>
<feature type="region of interest" description="Disordered" evidence="8">
    <location>
        <begin position="1320"/>
        <end position="1376"/>
    </location>
</feature>
<dbReference type="Proteomes" id="UP000008549">
    <property type="component" value="Unassembled WGS sequence"/>
</dbReference>
<feature type="domain" description="Fibronectin type-III" evidence="11">
    <location>
        <begin position="941"/>
        <end position="1064"/>
    </location>
</feature>
<evidence type="ECO:0000256" key="3">
    <source>
        <dbReference type="ARBA" id="ARBA00022737"/>
    </source>
</evidence>
<evidence type="ECO:0000256" key="1">
    <source>
        <dbReference type="ARBA" id="ARBA00004479"/>
    </source>
</evidence>
<feature type="compositionally biased region" description="Polar residues" evidence="8">
    <location>
        <begin position="1160"/>
        <end position="1170"/>
    </location>
</feature>
<feature type="region of interest" description="Disordered" evidence="8">
    <location>
        <begin position="1154"/>
        <end position="1179"/>
    </location>
</feature>
<dbReference type="CDD" id="cd00063">
    <property type="entry name" value="FN3"/>
    <property type="match status" value="5"/>
</dbReference>
<feature type="domain" description="Ig-like" evidence="10">
    <location>
        <begin position="283"/>
        <end position="370"/>
    </location>
</feature>
<comment type="subcellular location">
    <subcellularLocation>
        <location evidence="1">Membrane</location>
        <topology evidence="1">Single-pass type I membrane protein</topology>
    </subcellularLocation>
</comment>
<dbReference type="SMART" id="SM00409">
    <property type="entry name" value="IG"/>
    <property type="match status" value="6"/>
</dbReference>
<organism evidence="12 13">
    <name type="scientific">Caenorhabditis briggsae</name>
    <dbReference type="NCBI Taxonomy" id="6238"/>
    <lineage>
        <taxon>Eukaryota</taxon>
        <taxon>Metazoa</taxon>
        <taxon>Ecdysozoa</taxon>
        <taxon>Nematoda</taxon>
        <taxon>Chromadorea</taxon>
        <taxon>Rhabditida</taxon>
        <taxon>Rhabditina</taxon>
        <taxon>Rhabditomorpha</taxon>
        <taxon>Rhabditoidea</taxon>
        <taxon>Rhabditidae</taxon>
        <taxon>Peloderinae</taxon>
        <taxon>Caenorhabditis</taxon>
    </lineage>
</organism>
<dbReference type="InterPro" id="IPR007110">
    <property type="entry name" value="Ig-like_dom"/>
</dbReference>
<dbReference type="CTD" id="8576001"/>
<evidence type="ECO:0000256" key="2">
    <source>
        <dbReference type="ARBA" id="ARBA00022692"/>
    </source>
</evidence>
<dbReference type="CDD" id="cd00096">
    <property type="entry name" value="Ig"/>
    <property type="match status" value="1"/>
</dbReference>
<dbReference type="GO" id="GO:0005886">
    <property type="term" value="C:plasma membrane"/>
    <property type="evidence" value="ECO:0000318"/>
    <property type="project" value="GO_Central"/>
</dbReference>
<dbReference type="Pfam" id="PF13882">
    <property type="entry name" value="Bravo_FIGEY"/>
    <property type="match status" value="1"/>
</dbReference>
<dbReference type="InterPro" id="IPR003961">
    <property type="entry name" value="FN3_dom"/>
</dbReference>
<evidence type="ECO:0000313" key="13">
    <source>
        <dbReference type="Proteomes" id="UP000008549"/>
    </source>
</evidence>
<evidence type="ECO:0000256" key="9">
    <source>
        <dbReference type="SAM" id="Phobius"/>
    </source>
</evidence>
<reference evidence="12 13" key="1">
    <citation type="journal article" date="2003" name="PLoS Biol.">
        <title>The genome sequence of Caenorhabditis briggsae: a platform for comparative genomics.</title>
        <authorList>
            <person name="Stein L.D."/>
            <person name="Bao Z."/>
            <person name="Blasiar D."/>
            <person name="Blumenthal T."/>
            <person name="Brent M.R."/>
            <person name="Chen N."/>
            <person name="Chinwalla A."/>
            <person name="Clarke L."/>
            <person name="Clee C."/>
            <person name="Coghlan A."/>
            <person name="Coulson A."/>
            <person name="D'Eustachio P."/>
            <person name="Fitch D.H."/>
            <person name="Fulton L.A."/>
            <person name="Fulton R.E."/>
            <person name="Griffiths-Jones S."/>
            <person name="Harris T.W."/>
            <person name="Hillier L.W."/>
            <person name="Kamath R."/>
            <person name="Kuwabara P.E."/>
            <person name="Mardis E.R."/>
            <person name="Marra M.A."/>
            <person name="Miner T.L."/>
            <person name="Minx P."/>
            <person name="Mullikin J.C."/>
            <person name="Plumb R.W."/>
            <person name="Rogers J."/>
            <person name="Schein J.E."/>
            <person name="Sohrmann M."/>
            <person name="Spieth J."/>
            <person name="Stajich J.E."/>
            <person name="Wei C."/>
            <person name="Willey D."/>
            <person name="Wilson R.K."/>
            <person name="Durbin R."/>
            <person name="Waterston R.H."/>
        </authorList>
    </citation>
    <scope>NUCLEOTIDE SEQUENCE [LARGE SCALE GENOMIC DNA]</scope>
    <source>
        <strain evidence="12 13">AF16</strain>
    </source>
</reference>
<dbReference type="RefSeq" id="XP_045100836.1">
    <property type="nucleotide sequence ID" value="XM_045235927.1"/>
</dbReference>
<dbReference type="FunFam" id="2.60.40.10:FF:000035">
    <property type="entry name" value="Contactin 1"/>
    <property type="match status" value="1"/>
</dbReference>
<dbReference type="Pfam" id="PF00041">
    <property type="entry name" value="fn3"/>
    <property type="match status" value="4"/>
</dbReference>
<evidence type="ECO:0000256" key="6">
    <source>
        <dbReference type="ARBA" id="ARBA00023136"/>
    </source>
</evidence>
<feature type="compositionally biased region" description="Polar residues" evidence="8">
    <location>
        <begin position="1"/>
        <end position="10"/>
    </location>
</feature>
<keyword evidence="13" id="KW-1185">Reference proteome</keyword>
<feature type="compositionally biased region" description="Basic residues" evidence="8">
    <location>
        <begin position="11"/>
        <end position="25"/>
    </location>
</feature>
<sequence length="1402" mass="156704">MVTSSVSGRLSRSRTKFRRDSRSRRQTPTSEMRSFVLLILLTSHLSAGSIDWSSLETPPQFTHGKNAETVFFKVEKSGMSDESAKNIPGNLLEQTIHCQAIGNPRPTYRWKKDGKTFLPSMFPEKVVQKPGEGSLVFSRLDETDAGLYQCEAENSNGTAVDRPVRVQETWIRHFKAAEPEVVVVEVGDPYQRNCSPPASNPNARVYWILMGKEPGHFETISSSHISSNEQGTLFFHYVNETDLKSDRYYTCTAENIELKDYKFGNQFSLQITNYKRRSLQQMPPTEQYVNQSSPIALQGNQHKLHCFFSGYPAPKPRWYHNGKQINEDGDSDGFRFESYGKTLVFNVTQDKAGKYDCRFAMQNDIDRTFNVVVEGESFFPVSNNSNDWEDDKKIVIKFCKKPNFPAPYWPNGPPPNTNTSEGENVSFDCTTYGKPTPKVTFYKNGVELGSQKDDRYMIEGTRLTIYDVKKGTYGKGDNAVYQCKSENKHGWLWTNFYLNLLAFKPQLLIDPGKEEVEAVIGKKVTLECKFFASPNAAVKWEAPMISGSKGNQIPADPHGVGRLVFSEVSASEEGEYECIGTNKYGQASGVITLKVRKPTTVKPFDRAEDVRMAGEEMRLPCDATSDSQLEVKHEWLVDGIPLPEERVNSGHYRIADDHSLIVANPTQDDSAKYKCVVSTKLDKVEKEIKIQFKGNPNIPFSHIFFTLSDVPVAVHSAYVSNCDKNSLTAFIKFDHIESIHTIAPVKEFWVQYQMDSETEGSQWRTHPSPSAAHPNDQVTDQLRTTSGSATVSLQPFGKYVFRVLARNSVGDSATTTVKGICETPAKQPDKNPGEVAAKGTSPENLIVQWKPMAREEWNGAKFHYVVKYRPVDEDQRDGDWKEVAVEDPFADRVTINLDDDKDVKPFQPYEVQVQAVNSEGRTNVVPETVEGRTGEGVPSSIPSGLRVLEKSGTTVTLAWNGVDPATANGNFTGYKITYWVDEADQDVEEPEDDEEEKRKFRWKRSIRAKRQSGVRKTIVFGPSATQGTITDLKPATLNHAYIQVTNGAHEGPSSDTIDFQTDEGVPSPVRSLRAYPMNSKESDEKGVVVLVWKKPRQTNGKLARYEVEYCKTQNGKQVEKTCPRQQIDADAKEIRITGLENETPYRFILRAHTSAGEGDPNSSDATTLPETTAAGVDPGVPSLVENAIGDKYFNVSFRPAKYDDETRAPVGNTYEVQYKPQNGDEWETVKPSDDGLTVHVDGLSPGTKYDVRVAALQVDSDGGETTKTFSGISKITTTGTSPGERNLYFIILILLILLLLLIIICICCVVCRHRGQNYPVSQREREQGREPILGKPDYKTDDDEKRSLTGSKAESETDSMAQYGDTDPGVFTEDGSFIGQYVPQKSLMPAERPEKGSTSTFV</sequence>
<feature type="domain" description="Ig-like" evidence="10">
    <location>
        <begin position="402"/>
        <end position="487"/>
    </location>
</feature>
<accession>H8WH61</accession>
<evidence type="ECO:0000256" key="8">
    <source>
        <dbReference type="SAM" id="MobiDB-lite"/>
    </source>
</evidence>
<keyword evidence="3" id="KW-0677">Repeat</keyword>
<dbReference type="Pfam" id="PF13927">
    <property type="entry name" value="Ig_3"/>
    <property type="match status" value="2"/>
</dbReference>
<dbReference type="FunFam" id="2.60.40.10:FF:002669">
    <property type="entry name" value="Sensory AXon guidance"/>
    <property type="match status" value="1"/>
</dbReference>
<evidence type="ECO:0000259" key="11">
    <source>
        <dbReference type="PROSITE" id="PS50853"/>
    </source>
</evidence>
<evidence type="ECO:0000256" key="4">
    <source>
        <dbReference type="ARBA" id="ARBA00022889"/>
    </source>
</evidence>
<dbReference type="GeneID" id="8576001"/>
<dbReference type="FunFam" id="2.60.40.10:FF:002456">
    <property type="entry name" value="Sensory AXon guidance"/>
    <property type="match status" value="1"/>
</dbReference>
<feature type="domain" description="Ig-like" evidence="10">
    <location>
        <begin position="179"/>
        <end position="272"/>
    </location>
</feature>
<dbReference type="EMBL" id="HE601298">
    <property type="protein sequence ID" value="CCG58553.1"/>
    <property type="molecule type" value="Genomic_DNA"/>
</dbReference>
<dbReference type="InterPro" id="IPR036116">
    <property type="entry name" value="FN3_sf"/>
</dbReference>
<dbReference type="InterPro" id="IPR003599">
    <property type="entry name" value="Ig_sub"/>
</dbReference>
<dbReference type="SMART" id="SM00408">
    <property type="entry name" value="IGc2"/>
    <property type="match status" value="5"/>
</dbReference>
<dbReference type="OMA" id="RAYPMNS"/>
<dbReference type="FunFam" id="2.60.40.10:FF:002338">
    <property type="entry name" value="Sensory AXon guidance"/>
    <property type="match status" value="1"/>
</dbReference>
<evidence type="ECO:0000259" key="10">
    <source>
        <dbReference type="PROSITE" id="PS50835"/>
    </source>
</evidence>
<feature type="domain" description="Fibronectin type-III" evidence="11">
    <location>
        <begin position="831"/>
        <end position="936"/>
    </location>
</feature>
<dbReference type="PANTHER" id="PTHR44170">
    <property type="entry name" value="PROTEIN SIDEKICK"/>
    <property type="match status" value="1"/>
</dbReference>
<feature type="region of interest" description="Disordered" evidence="8">
    <location>
        <begin position="1"/>
        <end position="28"/>
    </location>
</feature>
<feature type="domain" description="Ig-like" evidence="10">
    <location>
        <begin position="598"/>
        <end position="691"/>
    </location>
</feature>
<feature type="compositionally biased region" description="Basic and acidic residues" evidence="8">
    <location>
        <begin position="1336"/>
        <end position="1347"/>
    </location>
</feature>
<dbReference type="FunFam" id="2.60.40.10:FF:001718">
    <property type="entry name" value="Neuroglian, isoform D"/>
    <property type="match status" value="1"/>
</dbReference>
<dbReference type="FunFam" id="2.60.40.10:FF:002807">
    <property type="entry name" value="Sensory AXon guidance"/>
    <property type="match status" value="1"/>
</dbReference>
<dbReference type="InterPro" id="IPR026966">
    <property type="entry name" value="Neurofascin/L1/NrCAM_C"/>
</dbReference>
<feature type="domain" description="Fibronectin type-III" evidence="11">
    <location>
        <begin position="1177"/>
        <end position="1283"/>
    </location>
</feature>
<dbReference type="GO" id="GO:0007411">
    <property type="term" value="P:axon guidance"/>
    <property type="evidence" value="ECO:0000318"/>
    <property type="project" value="GO_Central"/>
</dbReference>
<dbReference type="KEGG" id="cbr:CBG_01538"/>
<reference evidence="12 13" key="2">
    <citation type="journal article" date="2011" name="PLoS Genet.">
        <title>Caenorhabditis briggsae recombinant inbred line genotypes reveal inter-strain incompatibility and the evolution of recombination.</title>
        <authorList>
            <person name="Ross J.A."/>
            <person name="Koboldt D.C."/>
            <person name="Staisch J.E."/>
            <person name="Chamberlin H.M."/>
            <person name="Gupta B.P."/>
            <person name="Miller R.D."/>
            <person name="Baird S.E."/>
            <person name="Haag E.S."/>
        </authorList>
    </citation>
    <scope>NUCLEOTIDE SEQUENCE [LARGE SCALE GENOMIC DNA]</scope>
    <source>
        <strain evidence="12 13">AF16</strain>
    </source>
</reference>
<dbReference type="InParanoid" id="H8WH61"/>
<dbReference type="SMART" id="SM00060">
    <property type="entry name" value="FN3"/>
    <property type="match status" value="5"/>
</dbReference>
<keyword evidence="7" id="KW-1015">Disulfide bond</keyword>
<feature type="domain" description="Ig-like" evidence="10">
    <location>
        <begin position="505"/>
        <end position="596"/>
    </location>
</feature>
<evidence type="ECO:0000256" key="7">
    <source>
        <dbReference type="ARBA" id="ARBA00023157"/>
    </source>
</evidence>
<evidence type="ECO:0000313" key="12">
    <source>
        <dbReference type="EMBL" id="CCG58553.1"/>
    </source>
</evidence>
<dbReference type="Gene3D" id="2.60.40.10">
    <property type="entry name" value="Immunoglobulins"/>
    <property type="match status" value="11"/>
</dbReference>
<dbReference type="eggNOG" id="KOG3513">
    <property type="taxonomic scope" value="Eukaryota"/>
</dbReference>